<dbReference type="InterPro" id="IPR027417">
    <property type="entry name" value="P-loop_NTPase"/>
</dbReference>
<evidence type="ECO:0000256" key="8">
    <source>
        <dbReference type="ARBA" id="ARBA00022840"/>
    </source>
</evidence>
<evidence type="ECO:0000256" key="2">
    <source>
        <dbReference type="ARBA" id="ARBA00006997"/>
    </source>
</evidence>
<feature type="binding site" evidence="11">
    <location>
        <begin position="14"/>
        <end position="19"/>
    </location>
    <ligand>
        <name>ATP</name>
        <dbReference type="ChEBI" id="CHEBI:30616"/>
    </ligand>
</feature>
<accession>A0A1P8UKM2</accession>
<dbReference type="PRINTS" id="PR01100">
    <property type="entry name" value="SHIKIMTKNASE"/>
</dbReference>
<dbReference type="STRING" id="1765967.BW247_15500"/>
<dbReference type="RefSeq" id="WP_076837980.1">
    <property type="nucleotide sequence ID" value="NZ_CP019434.1"/>
</dbReference>
<dbReference type="PANTHER" id="PTHR21087:SF16">
    <property type="entry name" value="SHIKIMATE KINASE 1, CHLOROPLASTIC"/>
    <property type="match status" value="1"/>
</dbReference>
<keyword evidence="4 11" id="KW-0028">Amino-acid biosynthesis</keyword>
<dbReference type="OrthoDB" id="9800332at2"/>
<reference evidence="13 14" key="1">
    <citation type="submission" date="2017-01" db="EMBL/GenBank/DDBJ databases">
        <title>Draft sequence of Acidihalobacter ferrooxidans strain DSM 14175 (strain V8).</title>
        <authorList>
            <person name="Khaleque H.N."/>
            <person name="Ramsay J.P."/>
            <person name="Murphy R.J.T."/>
            <person name="Kaksonen A.H."/>
            <person name="Boxall N.J."/>
            <person name="Watkin E.L.J."/>
        </authorList>
    </citation>
    <scope>NUCLEOTIDE SEQUENCE [LARGE SCALE GENOMIC DNA]</scope>
    <source>
        <strain evidence="13 14">V8</strain>
    </source>
</reference>
<dbReference type="Gene3D" id="3.40.50.300">
    <property type="entry name" value="P-loop containing nucleotide triphosphate hydrolases"/>
    <property type="match status" value="1"/>
</dbReference>
<feature type="domain" description="AAA+ ATPase" evidence="12">
    <location>
        <begin position="3"/>
        <end position="126"/>
    </location>
</feature>
<dbReference type="InterPro" id="IPR003593">
    <property type="entry name" value="AAA+_ATPase"/>
</dbReference>
<comment type="cofactor">
    <cofactor evidence="11">
        <name>Mg(2+)</name>
        <dbReference type="ChEBI" id="CHEBI:18420"/>
    </cofactor>
    <text evidence="11">Binds 1 Mg(2+) ion per subunit.</text>
</comment>
<evidence type="ECO:0000256" key="1">
    <source>
        <dbReference type="ARBA" id="ARBA00004842"/>
    </source>
</evidence>
<dbReference type="InterPro" id="IPR023000">
    <property type="entry name" value="Shikimate_kinase_CS"/>
</dbReference>
<evidence type="ECO:0000256" key="11">
    <source>
        <dbReference type="HAMAP-Rule" id="MF_00109"/>
    </source>
</evidence>
<feature type="binding site" evidence="11">
    <location>
        <position position="82"/>
    </location>
    <ligand>
        <name>substrate</name>
    </ligand>
</feature>
<evidence type="ECO:0000259" key="12">
    <source>
        <dbReference type="SMART" id="SM00382"/>
    </source>
</evidence>
<dbReference type="KEGG" id="afy:BW247_15500"/>
<dbReference type="GO" id="GO:0009423">
    <property type="term" value="P:chorismate biosynthetic process"/>
    <property type="evidence" value="ECO:0007669"/>
    <property type="project" value="UniProtKB-UniRule"/>
</dbReference>
<evidence type="ECO:0000256" key="9">
    <source>
        <dbReference type="ARBA" id="ARBA00023141"/>
    </source>
</evidence>
<comment type="similarity">
    <text evidence="2 11">Belongs to the shikimate kinase family.</text>
</comment>
<name>A0A1P8UKM2_9GAMM</name>
<evidence type="ECO:0000256" key="5">
    <source>
        <dbReference type="ARBA" id="ARBA00022679"/>
    </source>
</evidence>
<dbReference type="InterPro" id="IPR000623">
    <property type="entry name" value="Shikimate_kinase/TSH1"/>
</dbReference>
<keyword evidence="11" id="KW-0479">Metal-binding</keyword>
<dbReference type="GO" id="GO:0005829">
    <property type="term" value="C:cytosol"/>
    <property type="evidence" value="ECO:0007669"/>
    <property type="project" value="TreeGrafter"/>
</dbReference>
<feature type="binding site" evidence="11">
    <location>
        <position position="60"/>
    </location>
    <ligand>
        <name>substrate</name>
    </ligand>
</feature>
<keyword evidence="9 11" id="KW-0057">Aromatic amino acid biosynthesis</keyword>
<dbReference type="HAMAP" id="MF_00109">
    <property type="entry name" value="Shikimate_kinase"/>
    <property type="match status" value="1"/>
</dbReference>
<evidence type="ECO:0000313" key="14">
    <source>
        <dbReference type="Proteomes" id="UP000243807"/>
    </source>
</evidence>
<evidence type="ECO:0000256" key="7">
    <source>
        <dbReference type="ARBA" id="ARBA00022777"/>
    </source>
</evidence>
<comment type="function">
    <text evidence="11">Catalyzes the specific phosphorylation of the 3-hydroxyl group of shikimic acid using ATP as a cosubstrate.</text>
</comment>
<keyword evidence="8 11" id="KW-0067">ATP-binding</keyword>
<dbReference type="GO" id="GO:0005524">
    <property type="term" value="F:ATP binding"/>
    <property type="evidence" value="ECO:0007669"/>
    <property type="project" value="UniProtKB-UniRule"/>
</dbReference>
<dbReference type="PROSITE" id="PS01128">
    <property type="entry name" value="SHIKIMATE_KINASE"/>
    <property type="match status" value="1"/>
</dbReference>
<comment type="subcellular location">
    <subcellularLocation>
        <location evidence="11">Cytoplasm</location>
    </subcellularLocation>
</comment>
<evidence type="ECO:0000256" key="6">
    <source>
        <dbReference type="ARBA" id="ARBA00022741"/>
    </source>
</evidence>
<protein>
    <recommendedName>
        <fullName evidence="3 11">Shikimate kinase</fullName>
        <shortName evidence="11">SK</shortName>
        <ecNumber evidence="3 11">2.7.1.71</ecNumber>
    </recommendedName>
</protein>
<comment type="caution">
    <text evidence="11">Lacks conserved residue(s) required for the propagation of feature annotation.</text>
</comment>
<keyword evidence="11" id="KW-0460">Magnesium</keyword>
<evidence type="ECO:0000256" key="4">
    <source>
        <dbReference type="ARBA" id="ARBA00022605"/>
    </source>
</evidence>
<comment type="catalytic activity">
    <reaction evidence="10 11">
        <text>shikimate + ATP = 3-phosphoshikimate + ADP + H(+)</text>
        <dbReference type="Rhea" id="RHEA:13121"/>
        <dbReference type="ChEBI" id="CHEBI:15378"/>
        <dbReference type="ChEBI" id="CHEBI:30616"/>
        <dbReference type="ChEBI" id="CHEBI:36208"/>
        <dbReference type="ChEBI" id="CHEBI:145989"/>
        <dbReference type="ChEBI" id="CHEBI:456216"/>
        <dbReference type="EC" id="2.7.1.71"/>
    </reaction>
</comment>
<dbReference type="UniPathway" id="UPA00053">
    <property type="reaction ID" value="UER00088"/>
</dbReference>
<feature type="binding site" evidence="11">
    <location>
        <position position="139"/>
    </location>
    <ligand>
        <name>substrate</name>
    </ligand>
</feature>
<dbReference type="GO" id="GO:0000287">
    <property type="term" value="F:magnesium ion binding"/>
    <property type="evidence" value="ECO:0007669"/>
    <property type="project" value="UniProtKB-UniRule"/>
</dbReference>
<sequence>MPDKSSIFLIGPMGAGKTTVGRRLARILNLEFVDSDAEINKKTGVDTATIFEIEGEDGFRKRETRALEELSSRGGIVLATGGGAVLKPENRELLKSRGFVVYLTVPLELQLRRTRRDRKRPLLQTPNPRKRLQQLNRERDPLYRETAHWIVDTQRNDSQRLARELATHIRNNVWQDDSTSRIDAHRPIQ</sequence>
<evidence type="ECO:0000256" key="3">
    <source>
        <dbReference type="ARBA" id="ARBA00012154"/>
    </source>
</evidence>
<dbReference type="AlphaFoldDB" id="A0A1P8UKM2"/>
<dbReference type="GO" id="GO:0008652">
    <property type="term" value="P:amino acid biosynthetic process"/>
    <property type="evidence" value="ECO:0007669"/>
    <property type="project" value="UniProtKB-KW"/>
</dbReference>
<keyword evidence="5 11" id="KW-0808">Transferase</keyword>
<dbReference type="PANTHER" id="PTHR21087">
    <property type="entry name" value="SHIKIMATE KINASE"/>
    <property type="match status" value="1"/>
</dbReference>
<dbReference type="SMART" id="SM00382">
    <property type="entry name" value="AAA"/>
    <property type="match status" value="1"/>
</dbReference>
<feature type="binding site" evidence="11">
    <location>
        <position position="120"/>
    </location>
    <ligand>
        <name>ATP</name>
        <dbReference type="ChEBI" id="CHEBI:30616"/>
    </ligand>
</feature>
<dbReference type="SUPFAM" id="SSF52540">
    <property type="entry name" value="P-loop containing nucleoside triphosphate hydrolases"/>
    <property type="match status" value="1"/>
</dbReference>
<dbReference type="GO" id="GO:0004765">
    <property type="term" value="F:shikimate kinase activity"/>
    <property type="evidence" value="ECO:0007669"/>
    <property type="project" value="UniProtKB-UniRule"/>
</dbReference>
<dbReference type="CDD" id="cd00464">
    <property type="entry name" value="SK"/>
    <property type="match status" value="1"/>
</dbReference>
<dbReference type="Proteomes" id="UP000243807">
    <property type="component" value="Chromosome"/>
</dbReference>
<gene>
    <name evidence="11" type="primary">aroK</name>
    <name evidence="13" type="ORF">BW247_15500</name>
</gene>
<feature type="binding site" evidence="11">
    <location>
        <position position="18"/>
    </location>
    <ligand>
        <name>Mg(2+)</name>
        <dbReference type="ChEBI" id="CHEBI:18420"/>
    </ligand>
</feature>
<organism evidence="13 14">
    <name type="scientific">Acidihalobacter ferrooxydans</name>
    <dbReference type="NCBI Taxonomy" id="1765967"/>
    <lineage>
        <taxon>Bacteria</taxon>
        <taxon>Pseudomonadati</taxon>
        <taxon>Pseudomonadota</taxon>
        <taxon>Gammaproteobacteria</taxon>
        <taxon>Chromatiales</taxon>
        <taxon>Ectothiorhodospiraceae</taxon>
        <taxon>Acidihalobacter</taxon>
    </lineage>
</organism>
<comment type="pathway">
    <text evidence="1 11">Metabolic intermediate biosynthesis; chorismate biosynthesis; chorismate from D-erythrose 4-phosphate and phosphoenolpyruvate: step 5/7.</text>
</comment>
<dbReference type="NCBIfam" id="NF003456">
    <property type="entry name" value="PRK05057.1"/>
    <property type="match status" value="1"/>
</dbReference>
<keyword evidence="7 11" id="KW-0418">Kinase</keyword>
<comment type="subunit">
    <text evidence="11">Monomer.</text>
</comment>
<proteinExistence type="inferred from homology"/>
<keyword evidence="11" id="KW-0963">Cytoplasm</keyword>
<dbReference type="EC" id="2.7.1.71" evidence="3 11"/>
<dbReference type="EMBL" id="CP019434">
    <property type="protein sequence ID" value="APZ44322.1"/>
    <property type="molecule type" value="Genomic_DNA"/>
</dbReference>
<dbReference type="GO" id="GO:0009073">
    <property type="term" value="P:aromatic amino acid family biosynthetic process"/>
    <property type="evidence" value="ECO:0007669"/>
    <property type="project" value="UniProtKB-KW"/>
</dbReference>
<evidence type="ECO:0000313" key="13">
    <source>
        <dbReference type="EMBL" id="APZ44322.1"/>
    </source>
</evidence>
<dbReference type="Pfam" id="PF01202">
    <property type="entry name" value="SKI"/>
    <property type="match status" value="1"/>
</dbReference>
<keyword evidence="14" id="KW-1185">Reference proteome</keyword>
<dbReference type="InterPro" id="IPR031322">
    <property type="entry name" value="Shikimate/glucono_kinase"/>
</dbReference>
<feature type="binding site" evidence="11">
    <location>
        <position position="36"/>
    </location>
    <ligand>
        <name>substrate</name>
    </ligand>
</feature>
<keyword evidence="6 11" id="KW-0547">Nucleotide-binding</keyword>
<evidence type="ECO:0000256" key="10">
    <source>
        <dbReference type="ARBA" id="ARBA00048567"/>
    </source>
</evidence>